<feature type="transmembrane region" description="Helical" evidence="2">
    <location>
        <begin position="293"/>
        <end position="314"/>
    </location>
</feature>
<feature type="transmembrane region" description="Helical" evidence="2">
    <location>
        <begin position="636"/>
        <end position="655"/>
    </location>
</feature>
<protein>
    <submittedName>
        <fullName evidence="3">Uncharacterized protein</fullName>
    </submittedName>
</protein>
<feature type="transmembrane region" description="Helical" evidence="2">
    <location>
        <begin position="213"/>
        <end position="233"/>
    </location>
</feature>
<evidence type="ECO:0000256" key="2">
    <source>
        <dbReference type="SAM" id="Phobius"/>
    </source>
</evidence>
<feature type="transmembrane region" description="Helical" evidence="2">
    <location>
        <begin position="416"/>
        <end position="437"/>
    </location>
</feature>
<feature type="transmembrane region" description="Helical" evidence="2">
    <location>
        <begin position="925"/>
        <end position="946"/>
    </location>
</feature>
<gene>
    <name evidence="3" type="ORF">C5Y93_25525</name>
</gene>
<feature type="transmembrane region" description="Helical" evidence="2">
    <location>
        <begin position="809"/>
        <end position="827"/>
    </location>
</feature>
<feature type="transmembrane region" description="Helical" evidence="2">
    <location>
        <begin position="245"/>
        <end position="262"/>
    </location>
</feature>
<feature type="transmembrane region" description="Helical" evidence="2">
    <location>
        <begin position="515"/>
        <end position="533"/>
    </location>
</feature>
<feature type="transmembrane region" description="Helical" evidence="2">
    <location>
        <begin position="686"/>
        <end position="706"/>
    </location>
</feature>
<keyword evidence="2" id="KW-1133">Transmembrane helix</keyword>
<feature type="transmembrane region" description="Helical" evidence="2">
    <location>
        <begin position="751"/>
        <end position="772"/>
    </location>
</feature>
<dbReference type="Proteomes" id="UP000237819">
    <property type="component" value="Unassembled WGS sequence"/>
</dbReference>
<feature type="transmembrane region" description="Helical" evidence="2">
    <location>
        <begin position="727"/>
        <end position="745"/>
    </location>
</feature>
<feature type="transmembrane region" description="Helical" evidence="2">
    <location>
        <begin position="870"/>
        <end position="892"/>
    </location>
</feature>
<feature type="transmembrane region" description="Helical" evidence="2">
    <location>
        <begin position="335"/>
        <end position="359"/>
    </location>
</feature>
<feature type="transmembrane region" description="Helical" evidence="2">
    <location>
        <begin position="382"/>
        <end position="404"/>
    </location>
</feature>
<accession>A0A2S8GG97</accession>
<feature type="region of interest" description="Disordered" evidence="1">
    <location>
        <begin position="98"/>
        <end position="127"/>
    </location>
</feature>
<organism evidence="3 4">
    <name type="scientific">Blastopirellula marina</name>
    <dbReference type="NCBI Taxonomy" id="124"/>
    <lineage>
        <taxon>Bacteria</taxon>
        <taxon>Pseudomonadati</taxon>
        <taxon>Planctomycetota</taxon>
        <taxon>Planctomycetia</taxon>
        <taxon>Pirellulales</taxon>
        <taxon>Pirellulaceae</taxon>
        <taxon>Blastopirellula</taxon>
    </lineage>
</organism>
<sequence length="970" mass="105670">MTDRRQDYAQAIDFALQAFERWRQEGYVAADHHDAIVRQYRELKENPLALPPDALPTPEPGETPESLQQEFRYLTLLDYEIERHCQGDRLTLEEAAECQRENRSRGREVRAQLTAATRKEQESDQPEPIAAVAADNNVEPQPQRTFLEVALDPKTLQYLMALGGGLLMIGLVIWLATIGFFDDPLTVAVLLGIGNLAVLLGGVALIQWTRFQTAGRGVSLLACLLMPLHLWFYDAQGLIVLNQGGHLWIPALVICLLYAAMARQVRDAMFVYVVVGGATLTGLLILADQHVAQFWQGAAAASLLMVIAAVAIHAEQAFPPGDGDFSRDKFGRASFRAGHIVLLGALTVLVGWCVTTWLYEPLLVKVWHGWLRAPLPFAQPPLAANFGLKSLALLLSVGAIYLYAFSHFVVERSGKYLAAAIVACFFAEFVFIDLLPIEITPETLILAMSLTSLLINAVRLLLMRTADDRGTKLIDLPAAQTITHALAVVLLAAPLVIGLFQYLRIEFFDPQLGWSWSYVIAMLATAASCRFGAHVALKDEGEAERVYFVGAALAVILASIAGLGLGGIEQWHVVAPIMMAVPVAYLVASRFYPPRAASGLEMAAHLATATLVIYAMTSAISMNLKIIPAEFAAKSLHLHLAIFFTEACFFYLLAAGLQKRAFGVYLATIAGALAAWQALWFADAGIVAYIITFAVAGTVQLGFYRWQVSDDAEPSARSNALLQSGNGLLTLAGAAGVLFTINRLPLREFDFGVVGMLVGLVAASLVGAALVGKSPWRRGYFVLAICQAVTMVLFCAASSRLLIHQKVEVAVTVIGGLALIASHVGWYREEEKRQDAVSVGLWIGSLMFALPMTVALMWRRFEFHPDLSAWGMFHEIGVLAIALILVGAGLVCRVRGTTITGGVALTLYFVTLLCYVQLPSVLQNVAVYMMIGGGAFFAVALVLSLYRDAILAIPERAKRHEGFFKVLSWR</sequence>
<feature type="transmembrane region" description="Helical" evidence="2">
    <location>
        <begin position="443"/>
        <end position="462"/>
    </location>
</feature>
<feature type="transmembrane region" description="Helical" evidence="2">
    <location>
        <begin position="662"/>
        <end position="680"/>
    </location>
</feature>
<feature type="transmembrane region" description="Helical" evidence="2">
    <location>
        <begin position="899"/>
        <end position="919"/>
    </location>
</feature>
<comment type="caution">
    <text evidence="3">The sequence shown here is derived from an EMBL/GenBank/DDBJ whole genome shotgun (WGS) entry which is preliminary data.</text>
</comment>
<dbReference type="RefSeq" id="WP_105338286.1">
    <property type="nucleotide sequence ID" value="NZ_PUHZ01000024.1"/>
</dbReference>
<keyword evidence="2" id="KW-0812">Transmembrane</keyword>
<feature type="transmembrane region" description="Helical" evidence="2">
    <location>
        <begin position="187"/>
        <end position="206"/>
    </location>
</feature>
<keyword evidence="2" id="KW-0472">Membrane</keyword>
<feature type="transmembrane region" description="Helical" evidence="2">
    <location>
        <begin position="269"/>
        <end position="287"/>
    </location>
</feature>
<feature type="transmembrane region" description="Helical" evidence="2">
    <location>
        <begin position="545"/>
        <end position="565"/>
    </location>
</feature>
<dbReference type="AlphaFoldDB" id="A0A2S8GG97"/>
<dbReference type="EMBL" id="PUHZ01000024">
    <property type="protein sequence ID" value="PQO43074.1"/>
    <property type="molecule type" value="Genomic_DNA"/>
</dbReference>
<feature type="compositionally biased region" description="Basic and acidic residues" evidence="1">
    <location>
        <begin position="98"/>
        <end position="110"/>
    </location>
</feature>
<feature type="transmembrane region" description="Helical" evidence="2">
    <location>
        <begin position="779"/>
        <end position="803"/>
    </location>
</feature>
<evidence type="ECO:0000313" key="4">
    <source>
        <dbReference type="Proteomes" id="UP000237819"/>
    </source>
</evidence>
<reference evidence="3 4" key="1">
    <citation type="submission" date="2018-02" db="EMBL/GenBank/DDBJ databases">
        <title>Comparative genomes isolates from brazilian mangrove.</title>
        <authorList>
            <person name="Araujo J.E."/>
            <person name="Taketani R.G."/>
            <person name="Silva M.C.P."/>
            <person name="Loureco M.V."/>
            <person name="Andreote F.D."/>
        </authorList>
    </citation>
    <scope>NUCLEOTIDE SEQUENCE [LARGE SCALE GENOMIC DNA]</scope>
    <source>
        <strain evidence="3 4">Nap-Phe MGV</strain>
    </source>
</reference>
<name>A0A2S8GG97_9BACT</name>
<feature type="transmembrane region" description="Helical" evidence="2">
    <location>
        <begin position="482"/>
        <end position="503"/>
    </location>
</feature>
<feature type="transmembrane region" description="Helical" evidence="2">
    <location>
        <begin position="158"/>
        <end position="181"/>
    </location>
</feature>
<feature type="transmembrane region" description="Helical" evidence="2">
    <location>
        <begin position="839"/>
        <end position="858"/>
    </location>
</feature>
<proteinExistence type="predicted"/>
<dbReference type="OrthoDB" id="267417at2"/>
<evidence type="ECO:0000313" key="3">
    <source>
        <dbReference type="EMBL" id="PQO43074.1"/>
    </source>
</evidence>
<evidence type="ECO:0000256" key="1">
    <source>
        <dbReference type="SAM" id="MobiDB-lite"/>
    </source>
</evidence>
<feature type="transmembrane region" description="Helical" evidence="2">
    <location>
        <begin position="604"/>
        <end position="624"/>
    </location>
</feature>
<feature type="transmembrane region" description="Helical" evidence="2">
    <location>
        <begin position="571"/>
        <end position="592"/>
    </location>
</feature>